<dbReference type="Gramene" id="OPUNC07G09130.1">
    <property type="protein sequence ID" value="OPUNC07G09130.1"/>
    <property type="gene ID" value="OPUNC07G09130"/>
</dbReference>
<accession>A0A0E0LJ86</accession>
<evidence type="ECO:0000259" key="3">
    <source>
        <dbReference type="Pfam" id="PF21796"/>
    </source>
</evidence>
<dbReference type="EnsemblPlants" id="OPUNC07G09130.1">
    <property type="protein sequence ID" value="OPUNC07G09130.1"/>
    <property type="gene ID" value="OPUNC07G09130"/>
</dbReference>
<sequence>MWPQIGSRDALGGFQMDGDEAKESAMDGLASETASRIPYVSKKQPKRKRALVDEEVASAGLQGEIDALFDYYKEVSGYQLKPEEIGCSTNDSIIACLLEESSLPYDKVVDEIYKRMELRNGVTKSFISSSVDNIGQRMSYGISGIHDQVFVDESKSKLWCWETRDLKPLPSQLRGSLQIRRMARKLIHERILAISGTPKVHVNQKNTGSVNASQDYVTVDASLKEKELKHIKEKTEKEAKRADREKAEQNKRSKKHQEEVEKEQKMRKRQQAELKRQASIKKQANFMEHFLRGKKGSNMESPGNHHSMRSPHPNVFSKIEDSSATSAMDCTLSEENQLRSDEIWKLQIAGWRKLYQQKELCRWGVRRNPKIELFKELKLQKCPATAPSEYMSTPSKQHSSRMEHLGSLNFSKFLDQSYDENADTSKTTNANTSSSVWLVKKLLQFDKSHRPAYYGTWTKKSSTVSARHPFKVDPLLDYDVDSDEEWEEEEPGENLSDFDNDDEEAMGEKDSKHDVEEETDNSFVVPNDYQSEDEGVQFEPLSGKLDDTCRLLSIPGVAIEELDVVLQQQKALHSFTEHALKKDRPLVIYNLDHGKADLLDAEDITGILKVEQLCLQALCMKEYLGAPIIDVPVNINLPIKDLDIGRPNKKGPSTPVASKSISGSDLPEFVKIISSCPHGIGKLVESLRVQFPCVPKLQLKNKIREIADFTNNRWQVKKDILDWCGLSLPPGTKPSYSAFAAFEDEVLLIEVQQMQPDESGDSAALNWKAGLKSFRD</sequence>
<dbReference type="PANTHER" id="PTHR15272:SF7">
    <property type="entry name" value="OS07G0273301 PROTEIN"/>
    <property type="match status" value="1"/>
</dbReference>
<dbReference type="GO" id="GO:0033186">
    <property type="term" value="C:CAF-1 complex"/>
    <property type="evidence" value="ECO:0007669"/>
    <property type="project" value="TreeGrafter"/>
</dbReference>
<feature type="domain" description="Chromatin assembly factor 1 subunit Cac1-like C-terminal" evidence="3">
    <location>
        <begin position="666"/>
        <end position="716"/>
    </location>
</feature>
<feature type="compositionally biased region" description="Acidic residues" evidence="1">
    <location>
        <begin position="483"/>
        <end position="505"/>
    </location>
</feature>
<dbReference type="GO" id="GO:0006334">
    <property type="term" value="P:nucleosome assembly"/>
    <property type="evidence" value="ECO:0007669"/>
    <property type="project" value="TreeGrafter"/>
</dbReference>
<dbReference type="InterPro" id="IPR022043">
    <property type="entry name" value="CAF1A_DD"/>
</dbReference>
<name>A0A0E0LJ86_ORYPU</name>
<reference evidence="4" key="1">
    <citation type="submission" date="2015-04" db="UniProtKB">
        <authorList>
            <consortium name="EnsemblPlants"/>
        </authorList>
    </citation>
    <scope>IDENTIFICATION</scope>
</reference>
<feature type="region of interest" description="Disordered" evidence="1">
    <location>
        <begin position="483"/>
        <end position="528"/>
    </location>
</feature>
<keyword evidence="5" id="KW-1185">Reference proteome</keyword>
<feature type="region of interest" description="Disordered" evidence="1">
    <location>
        <begin position="230"/>
        <end position="278"/>
    </location>
</feature>
<dbReference type="STRING" id="4537.A0A0E0LJ86"/>
<feature type="domain" description="Chromatin assembly factor 1 subunit A dimerization" evidence="2">
    <location>
        <begin position="441"/>
        <end position="510"/>
    </location>
</feature>
<dbReference type="Proteomes" id="UP000026962">
    <property type="component" value="Chromosome 7"/>
</dbReference>
<evidence type="ECO:0000256" key="1">
    <source>
        <dbReference type="SAM" id="MobiDB-lite"/>
    </source>
</evidence>
<dbReference type="AlphaFoldDB" id="A0A0E0LJ86"/>
<dbReference type="Pfam" id="PF12253">
    <property type="entry name" value="CAF1A_dimeriz"/>
    <property type="match status" value="1"/>
</dbReference>
<feature type="compositionally biased region" description="Basic and acidic residues" evidence="1">
    <location>
        <begin position="230"/>
        <end position="276"/>
    </location>
</feature>
<dbReference type="PANTHER" id="PTHR15272">
    <property type="entry name" value="CHROMATIN ASSEMBLY FACTOR 1 SUBUNIT A CAF-1 SUBUNIT A"/>
    <property type="match status" value="1"/>
</dbReference>
<evidence type="ECO:0000259" key="2">
    <source>
        <dbReference type="Pfam" id="PF12253"/>
    </source>
</evidence>
<organism evidence="4">
    <name type="scientific">Oryza punctata</name>
    <name type="common">Red rice</name>
    <dbReference type="NCBI Taxonomy" id="4537"/>
    <lineage>
        <taxon>Eukaryota</taxon>
        <taxon>Viridiplantae</taxon>
        <taxon>Streptophyta</taxon>
        <taxon>Embryophyta</taxon>
        <taxon>Tracheophyta</taxon>
        <taxon>Spermatophyta</taxon>
        <taxon>Magnoliopsida</taxon>
        <taxon>Liliopsida</taxon>
        <taxon>Poales</taxon>
        <taxon>Poaceae</taxon>
        <taxon>BOP clade</taxon>
        <taxon>Oryzoideae</taxon>
        <taxon>Oryzeae</taxon>
        <taxon>Oryzinae</taxon>
        <taxon>Oryza</taxon>
    </lineage>
</organism>
<reference evidence="4" key="2">
    <citation type="submission" date="2018-05" db="EMBL/GenBank/DDBJ databases">
        <title>OpunRS2 (Oryza punctata Reference Sequence Version 2).</title>
        <authorList>
            <person name="Zhang J."/>
            <person name="Kudrna D."/>
            <person name="Lee S."/>
            <person name="Talag J."/>
            <person name="Welchert J."/>
            <person name="Wing R.A."/>
        </authorList>
    </citation>
    <scope>NUCLEOTIDE SEQUENCE [LARGE SCALE GENOMIC DNA]</scope>
</reference>
<dbReference type="Pfam" id="PF21796">
    <property type="entry name" value="Cac1_C"/>
    <property type="match status" value="1"/>
</dbReference>
<evidence type="ECO:0000313" key="5">
    <source>
        <dbReference type="Proteomes" id="UP000026962"/>
    </source>
</evidence>
<protein>
    <recommendedName>
        <fullName evidence="6">Chromatin assembly factor 1 subunit p150 C-terminal domain-containing protein</fullName>
    </recommendedName>
</protein>
<dbReference type="GO" id="GO:0005634">
    <property type="term" value="C:nucleus"/>
    <property type="evidence" value="ECO:0007669"/>
    <property type="project" value="TreeGrafter"/>
</dbReference>
<dbReference type="eggNOG" id="KOG4364">
    <property type="taxonomic scope" value="Eukaryota"/>
</dbReference>
<feature type="region of interest" description="Disordered" evidence="1">
    <location>
        <begin position="294"/>
        <end position="314"/>
    </location>
</feature>
<feature type="compositionally biased region" description="Basic and acidic residues" evidence="1">
    <location>
        <begin position="506"/>
        <end position="515"/>
    </location>
</feature>
<evidence type="ECO:0008006" key="6">
    <source>
        <dbReference type="Google" id="ProtNLM"/>
    </source>
</evidence>
<proteinExistence type="predicted"/>
<dbReference type="InterPro" id="IPR048800">
    <property type="entry name" value="Cac1-like_C"/>
</dbReference>
<dbReference type="OMA" id="GAIMHHD"/>
<evidence type="ECO:0000313" key="4">
    <source>
        <dbReference type="EnsemblPlants" id="OPUNC07G09130.1"/>
    </source>
</evidence>